<evidence type="ECO:0000256" key="5">
    <source>
        <dbReference type="ARBA" id="ARBA00022840"/>
    </source>
</evidence>
<evidence type="ECO:0000313" key="7">
    <source>
        <dbReference type="EMBL" id="KAF0314785.1"/>
    </source>
</evidence>
<sequence>MSGKSGPVRMSSSQWRKVKGVVQWTPFVQTYKKQKYLWVQLAGHQGEFRLGHLSRDRTESEDGQQFLQLQDLLAGFVEPCVMDCKIGVRTYLEEELAKAKVNPKLRKDMYDKMMAVDKTAPTEEEHRLKAVTKPRYMVWRETISSTASLGFRIEGIRKSRGYSSKDFKTTRSEGQIRAAIAMFTDGYPNVVTQYLARLDEILAALHGSEFFRKHEFIGSSLLFVHDANRAGVWLIDFAKTTPLPAGARVSHRAPWRPGSHEDGYLTGAENLRRILAEMAGRGAAP</sequence>
<comment type="caution">
    <text evidence="7">The sequence shown here is derived from an EMBL/GenBank/DDBJ whole genome shotgun (WGS) entry which is preliminary data.</text>
</comment>
<dbReference type="GO" id="GO:0005524">
    <property type="term" value="F:ATP binding"/>
    <property type="evidence" value="ECO:0007669"/>
    <property type="project" value="UniProtKB-KW"/>
</dbReference>
<protein>
    <recommendedName>
        <fullName evidence="6">Kinase</fullName>
        <ecNumber evidence="6">2.7.-.-</ecNumber>
    </recommendedName>
</protein>
<gene>
    <name evidence="7" type="primary">ITPKA</name>
    <name evidence="7" type="ORF">FJT64_000051</name>
</gene>
<dbReference type="EMBL" id="VIIS01000001">
    <property type="protein sequence ID" value="KAF0314785.1"/>
    <property type="molecule type" value="Genomic_DNA"/>
</dbReference>
<evidence type="ECO:0000256" key="4">
    <source>
        <dbReference type="ARBA" id="ARBA00022777"/>
    </source>
</evidence>
<keyword evidence="4 6" id="KW-0418">Kinase</keyword>
<evidence type="ECO:0000256" key="3">
    <source>
        <dbReference type="ARBA" id="ARBA00022741"/>
    </source>
</evidence>
<dbReference type="SUPFAM" id="SSF56104">
    <property type="entry name" value="SAICAR synthase-like"/>
    <property type="match status" value="1"/>
</dbReference>
<keyword evidence="3" id="KW-0547">Nucleotide-binding</keyword>
<organism evidence="7 8">
    <name type="scientific">Amphibalanus amphitrite</name>
    <name type="common">Striped barnacle</name>
    <name type="synonym">Balanus amphitrite</name>
    <dbReference type="NCBI Taxonomy" id="1232801"/>
    <lineage>
        <taxon>Eukaryota</taxon>
        <taxon>Metazoa</taxon>
        <taxon>Ecdysozoa</taxon>
        <taxon>Arthropoda</taxon>
        <taxon>Crustacea</taxon>
        <taxon>Multicrustacea</taxon>
        <taxon>Cirripedia</taxon>
        <taxon>Thoracica</taxon>
        <taxon>Thoracicalcarea</taxon>
        <taxon>Balanomorpha</taxon>
        <taxon>Balanoidea</taxon>
        <taxon>Balanidae</taxon>
        <taxon>Amphibalaninae</taxon>
        <taxon>Amphibalanus</taxon>
    </lineage>
</organism>
<proteinExistence type="inferred from homology"/>
<dbReference type="PANTHER" id="PTHR12400:SF97">
    <property type="entry name" value="KINASE"/>
    <property type="match status" value="1"/>
</dbReference>
<comment type="similarity">
    <text evidence="1 6">Belongs to the inositol phosphokinase (IPK) family.</text>
</comment>
<dbReference type="Pfam" id="PF03770">
    <property type="entry name" value="IPK"/>
    <property type="match status" value="1"/>
</dbReference>
<dbReference type="Gene3D" id="3.30.470.160">
    <property type="entry name" value="Inositol polyphosphate kinase"/>
    <property type="match status" value="1"/>
</dbReference>
<evidence type="ECO:0000256" key="1">
    <source>
        <dbReference type="ARBA" id="ARBA00007374"/>
    </source>
</evidence>
<keyword evidence="8" id="KW-1185">Reference proteome</keyword>
<dbReference type="EC" id="2.7.-.-" evidence="6"/>
<evidence type="ECO:0000256" key="2">
    <source>
        <dbReference type="ARBA" id="ARBA00022679"/>
    </source>
</evidence>
<dbReference type="OrthoDB" id="338650at2759"/>
<dbReference type="GO" id="GO:0005737">
    <property type="term" value="C:cytoplasm"/>
    <property type="evidence" value="ECO:0007669"/>
    <property type="project" value="TreeGrafter"/>
</dbReference>
<dbReference type="GO" id="GO:0000828">
    <property type="term" value="F:inositol hexakisphosphate kinase activity"/>
    <property type="evidence" value="ECO:0007669"/>
    <property type="project" value="TreeGrafter"/>
</dbReference>
<keyword evidence="5" id="KW-0067">ATP-binding</keyword>
<dbReference type="GO" id="GO:0005634">
    <property type="term" value="C:nucleus"/>
    <property type="evidence" value="ECO:0007669"/>
    <property type="project" value="TreeGrafter"/>
</dbReference>
<evidence type="ECO:0000313" key="8">
    <source>
        <dbReference type="Proteomes" id="UP000440578"/>
    </source>
</evidence>
<dbReference type="GO" id="GO:0046854">
    <property type="term" value="P:phosphatidylinositol phosphate biosynthetic process"/>
    <property type="evidence" value="ECO:0007669"/>
    <property type="project" value="TreeGrafter"/>
</dbReference>
<evidence type="ECO:0000256" key="6">
    <source>
        <dbReference type="RuleBase" id="RU363090"/>
    </source>
</evidence>
<dbReference type="PANTHER" id="PTHR12400">
    <property type="entry name" value="INOSITOL POLYPHOSPHATE KINASE"/>
    <property type="match status" value="1"/>
</dbReference>
<reference evidence="7 8" key="1">
    <citation type="submission" date="2019-07" db="EMBL/GenBank/DDBJ databases">
        <title>Draft genome assembly of a fouling barnacle, Amphibalanus amphitrite (Darwin, 1854): The first reference genome for Thecostraca.</title>
        <authorList>
            <person name="Kim W."/>
        </authorList>
    </citation>
    <scope>NUCLEOTIDE SEQUENCE [LARGE SCALE GENOMIC DNA]</scope>
    <source>
        <strain evidence="7">SNU_AA5</strain>
        <tissue evidence="7">Soma without cirri and trophi</tissue>
    </source>
</reference>
<dbReference type="InterPro" id="IPR038286">
    <property type="entry name" value="IPK_sf"/>
</dbReference>
<dbReference type="GO" id="GO:0032958">
    <property type="term" value="P:inositol phosphate biosynthetic process"/>
    <property type="evidence" value="ECO:0007669"/>
    <property type="project" value="InterPro"/>
</dbReference>
<name>A0A6A4X6G2_AMPAM</name>
<dbReference type="Proteomes" id="UP000440578">
    <property type="component" value="Unassembled WGS sequence"/>
</dbReference>
<dbReference type="InterPro" id="IPR005522">
    <property type="entry name" value="IPK"/>
</dbReference>
<dbReference type="FunFam" id="3.30.470.160:FF:000001">
    <property type="entry name" value="Kinase"/>
    <property type="match status" value="1"/>
</dbReference>
<accession>A0A6A4X6G2</accession>
<keyword evidence="2 6" id="KW-0808">Transferase</keyword>
<dbReference type="AlphaFoldDB" id="A0A6A4X6G2"/>